<dbReference type="EMBL" id="CP031442">
    <property type="protein sequence ID" value="AXM06566.1"/>
    <property type="molecule type" value="Genomic_DNA"/>
</dbReference>
<proteinExistence type="predicted"/>
<dbReference type="OrthoDB" id="3712291at2"/>
<dbReference type="EMBL" id="MVCE01000002">
    <property type="protein sequence ID" value="PGF34792.1"/>
    <property type="molecule type" value="Genomic_DNA"/>
</dbReference>
<evidence type="ECO:0008006" key="7">
    <source>
        <dbReference type="Google" id="ProtNLM"/>
    </source>
</evidence>
<dbReference type="Proteomes" id="UP000256621">
    <property type="component" value="Chromosome"/>
</dbReference>
<feature type="signal peptide" evidence="2">
    <location>
        <begin position="1"/>
        <end position="19"/>
    </location>
</feature>
<sequence length="176" mass="18294">MRRALAALFAAVVALGALSGCKGSANDPAGVTEVSDAPTASVPSVSQSSGPKPTPQDVNPNTKLTATPQRGGLKDFLPGVTGIISDRVVTGSTSQTVVVKAGTVTDYYFLCDTTDALMSVTENDESTASTPCHEGFAHLSVGKRAQSGQIELHIDAPENVTYEFVITENPAEDQRQ</sequence>
<dbReference type="GeneID" id="92856526"/>
<feature type="chain" id="PRO_5042694511" description="Lipoprotein" evidence="2">
    <location>
        <begin position="20"/>
        <end position="176"/>
    </location>
</feature>
<organism evidence="4 5">
    <name type="scientific">Cutibacterium acnes</name>
    <name type="common">Propionibacterium acnes</name>
    <dbReference type="NCBI Taxonomy" id="1747"/>
    <lineage>
        <taxon>Bacteria</taxon>
        <taxon>Bacillati</taxon>
        <taxon>Actinomycetota</taxon>
        <taxon>Actinomycetes</taxon>
        <taxon>Propionibacteriales</taxon>
        <taxon>Propionibacteriaceae</taxon>
        <taxon>Cutibacterium</taxon>
    </lineage>
</organism>
<dbReference type="AlphaFoldDB" id="A0A2B7JE39"/>
<evidence type="ECO:0000313" key="5">
    <source>
        <dbReference type="Proteomes" id="UP000226191"/>
    </source>
</evidence>
<evidence type="ECO:0000256" key="1">
    <source>
        <dbReference type="SAM" id="MobiDB-lite"/>
    </source>
</evidence>
<feature type="compositionally biased region" description="Polar residues" evidence="1">
    <location>
        <begin position="41"/>
        <end position="68"/>
    </location>
</feature>
<reference evidence="3 6" key="2">
    <citation type="submission" date="2018-08" db="EMBL/GenBank/DDBJ databases">
        <title>Genome sequencing of Cutibacterium acnes KCOM 1315.</title>
        <authorList>
            <person name="Kook J.-K."/>
            <person name="Park S.-N."/>
            <person name="Lim Y.K."/>
        </authorList>
    </citation>
    <scope>NUCLEOTIDE SEQUENCE [LARGE SCALE GENOMIC DNA]</scope>
    <source>
        <strain evidence="3 6">KCOM 1315</strain>
    </source>
</reference>
<gene>
    <name evidence="4" type="ORF">B1B09_03945</name>
    <name evidence="3" type="ORF">DXN06_04970</name>
</gene>
<dbReference type="PROSITE" id="PS51257">
    <property type="entry name" value="PROKAR_LIPOPROTEIN"/>
    <property type="match status" value="1"/>
</dbReference>
<name>A0A2B7JE39_CUTAC</name>
<dbReference type="RefSeq" id="WP_002516683.1">
    <property type="nucleotide sequence ID" value="NZ_AP019664.1"/>
</dbReference>
<accession>A0A2B7JE39</accession>
<protein>
    <recommendedName>
        <fullName evidence="7">Lipoprotein</fullName>
    </recommendedName>
</protein>
<evidence type="ECO:0000313" key="4">
    <source>
        <dbReference type="EMBL" id="PGF34792.1"/>
    </source>
</evidence>
<feature type="region of interest" description="Disordered" evidence="1">
    <location>
        <begin position="27"/>
        <end position="72"/>
    </location>
</feature>
<evidence type="ECO:0000313" key="6">
    <source>
        <dbReference type="Proteomes" id="UP000256621"/>
    </source>
</evidence>
<reference evidence="4 5" key="1">
    <citation type="submission" date="2017-02" db="EMBL/GenBank/DDBJ databases">
        <title>Prevalence of linear plasmids in Cutibacterium acnes isolates obtained from cancerous prostatic tissue.</title>
        <authorList>
            <person name="Davidsson S."/>
            <person name="Bruggemann H."/>
        </authorList>
    </citation>
    <scope>NUCLEOTIDE SEQUENCE [LARGE SCALE GENOMIC DNA]</scope>
    <source>
        <strain evidence="4 5">11-78</strain>
    </source>
</reference>
<evidence type="ECO:0000313" key="3">
    <source>
        <dbReference type="EMBL" id="AXM06566.1"/>
    </source>
</evidence>
<evidence type="ECO:0000256" key="2">
    <source>
        <dbReference type="SAM" id="SignalP"/>
    </source>
</evidence>
<dbReference type="Proteomes" id="UP000226191">
    <property type="component" value="Unassembled WGS sequence"/>
</dbReference>
<keyword evidence="2" id="KW-0732">Signal</keyword>